<reference evidence="1 2" key="1">
    <citation type="journal article" date="2015" name="Microbiome">
        <title>Genomic resolution of linkages in carbon, nitrogen, and sulfur cycling among widespread estuary sediment bacteria.</title>
        <authorList>
            <person name="Baker B.J."/>
            <person name="Lazar C.S."/>
            <person name="Teske A.P."/>
            <person name="Dick G.J."/>
        </authorList>
    </citation>
    <scope>NUCLEOTIDE SEQUENCE [LARGE SCALE GENOMIC DNA]</scope>
    <source>
        <strain evidence="1">DG_54_3</strain>
    </source>
</reference>
<protein>
    <submittedName>
        <fullName evidence="1">Uncharacterized protein</fullName>
    </submittedName>
</protein>
<evidence type="ECO:0000313" key="1">
    <source>
        <dbReference type="EMBL" id="KPJ68787.1"/>
    </source>
</evidence>
<gene>
    <name evidence="1" type="ORF">AMJ44_05500</name>
</gene>
<dbReference type="Proteomes" id="UP000051861">
    <property type="component" value="Unassembled WGS sequence"/>
</dbReference>
<name>A0A0S7Y2M8_UNCSA</name>
<dbReference type="EMBL" id="LIZX01000040">
    <property type="protein sequence ID" value="KPJ68787.1"/>
    <property type="molecule type" value="Genomic_DNA"/>
</dbReference>
<comment type="caution">
    <text evidence="1">The sequence shown here is derived from an EMBL/GenBank/DDBJ whole genome shotgun (WGS) entry which is preliminary data.</text>
</comment>
<evidence type="ECO:0000313" key="2">
    <source>
        <dbReference type="Proteomes" id="UP000051861"/>
    </source>
</evidence>
<accession>A0A0S7Y2M8</accession>
<proteinExistence type="predicted"/>
<organism evidence="1 2">
    <name type="scientific">candidate division WOR-1 bacterium DG_54_3</name>
    <dbReference type="NCBI Taxonomy" id="1703775"/>
    <lineage>
        <taxon>Bacteria</taxon>
        <taxon>Bacillati</taxon>
        <taxon>Saganbacteria</taxon>
    </lineage>
</organism>
<sequence>MKQTGLVGLHQHACIVISPLLVYVDVKKGAKMMFAKKISLRATMVNKIVGTEVTQESADGTCM</sequence>
<dbReference type="AlphaFoldDB" id="A0A0S7Y2M8"/>